<name>V6ASJ0_9ARCH</name>
<gene>
    <name evidence="1" type="ORF">NITUZ_30358</name>
</gene>
<evidence type="ECO:0008006" key="3">
    <source>
        <dbReference type="Google" id="ProtNLM"/>
    </source>
</evidence>
<protein>
    <recommendedName>
        <fullName evidence="3">Transcriptional regulator</fullName>
    </recommendedName>
</protein>
<proteinExistence type="predicted"/>
<dbReference type="SUPFAM" id="SSF46785">
    <property type="entry name" value="Winged helix' DNA-binding domain"/>
    <property type="match status" value="1"/>
</dbReference>
<accession>V6ASJ0</accession>
<dbReference type="Proteomes" id="UP000018159">
    <property type="component" value="Unassembled WGS sequence"/>
</dbReference>
<dbReference type="OrthoDB" id="1479at2157"/>
<evidence type="ECO:0000313" key="2">
    <source>
        <dbReference type="Proteomes" id="UP000018159"/>
    </source>
</evidence>
<dbReference type="RefSeq" id="WP_048195657.1">
    <property type="nucleotide sequence ID" value="NZ_CBTY010000008.1"/>
</dbReference>
<evidence type="ECO:0000313" key="1">
    <source>
        <dbReference type="EMBL" id="CDI05666.1"/>
    </source>
</evidence>
<dbReference type="InterPro" id="IPR036390">
    <property type="entry name" value="WH_DNA-bd_sf"/>
</dbReference>
<reference evidence="1 2" key="1">
    <citation type="journal article" date="2013" name="PLoS ONE">
        <title>Enrichment and Genome Sequence of the Group I.1a Ammonia-Oxidizing Archaeon ?Ca. Nitrosotenuis uzonensis? Representing a Clade Globally.</title>
        <authorList>
            <person name="Lebedeva E.V."/>
            <person name="Hatzenpichler R."/>
            <person name="Pelletier E."/>
            <person name="Schuster N."/>
            <person name="Hauzmayer S."/>
            <person name="Bulaev A."/>
            <person name="Grigor'eva N.V."/>
            <person name="Galushko A."/>
            <person name="Schmid M."/>
            <person name="Palatinszky M."/>
            <person name="Le Paslier D."/>
            <person name="Daims H."/>
            <person name="Wagner M."/>
        </authorList>
    </citation>
    <scope>NUCLEOTIDE SEQUENCE [LARGE SCALE GENOMIC DNA]</scope>
    <source>
        <strain evidence="1 2">N4</strain>
    </source>
</reference>
<comment type="caution">
    <text evidence="1">The sequence shown here is derived from an EMBL/GenBank/DDBJ whole genome shotgun (WGS) entry which is preliminary data.</text>
</comment>
<dbReference type="EMBL" id="CBTY010000008">
    <property type="protein sequence ID" value="CDI05666.1"/>
    <property type="molecule type" value="Genomic_DNA"/>
</dbReference>
<dbReference type="AlphaFoldDB" id="V6ASJ0"/>
<organism evidence="1 2">
    <name type="scientific">Candidatus Nitrosotenuis uzonensis</name>
    <dbReference type="NCBI Taxonomy" id="1407055"/>
    <lineage>
        <taxon>Archaea</taxon>
        <taxon>Nitrososphaerota</taxon>
        <taxon>Candidatus Nitrosotenuis</taxon>
    </lineage>
</organism>
<keyword evidence="2" id="KW-1185">Reference proteome</keyword>
<dbReference type="STRING" id="1407055.NITUZ_30358"/>
<sequence>MRKNTIFQLSQYDVTQQIIETLSNIYSRSVLFSIINSAKDAQTISDDQNMAISTVYKILTNLENLTLVYVDKYEISPAGKKIKFYKSRIKKAEIVLGGMTPVLKLQSN</sequence>